<evidence type="ECO:0000256" key="4">
    <source>
        <dbReference type="ARBA" id="ARBA00022840"/>
    </source>
</evidence>
<dbReference type="InterPro" id="IPR000719">
    <property type="entry name" value="Prot_kinase_dom"/>
</dbReference>
<protein>
    <submittedName>
        <fullName evidence="8">Serine/threonine protein kinase</fullName>
    </submittedName>
</protein>
<accession>A0A1E7K6P7</accession>
<dbReference type="Pfam" id="PF13360">
    <property type="entry name" value="PQQ_2"/>
    <property type="match status" value="1"/>
</dbReference>
<dbReference type="GO" id="GO:0005524">
    <property type="term" value="F:ATP binding"/>
    <property type="evidence" value="ECO:0007669"/>
    <property type="project" value="UniProtKB-UniRule"/>
</dbReference>
<dbReference type="InterPro" id="IPR017441">
    <property type="entry name" value="Protein_kinase_ATP_BS"/>
</dbReference>
<dbReference type="SMART" id="SM00564">
    <property type="entry name" value="PQQ"/>
    <property type="match status" value="4"/>
</dbReference>
<dbReference type="InterPro" id="IPR018391">
    <property type="entry name" value="PQQ_b-propeller_rpt"/>
</dbReference>
<dbReference type="PATRIC" id="fig|943816.4.peg.3311"/>
<dbReference type="SMART" id="SM00220">
    <property type="entry name" value="S_TKc"/>
    <property type="match status" value="1"/>
</dbReference>
<dbReference type="PANTHER" id="PTHR43289">
    <property type="entry name" value="MITOGEN-ACTIVATED PROTEIN KINASE KINASE KINASE 20-RELATED"/>
    <property type="match status" value="1"/>
</dbReference>
<feature type="region of interest" description="Disordered" evidence="6">
    <location>
        <begin position="250"/>
        <end position="270"/>
    </location>
</feature>
<keyword evidence="1" id="KW-0808">Transferase</keyword>
<dbReference type="PANTHER" id="PTHR43289:SF34">
    <property type="entry name" value="SERINE_THREONINE-PROTEIN KINASE YBDM-RELATED"/>
    <property type="match status" value="1"/>
</dbReference>
<name>A0A1E7K6P7_9ACTN</name>
<evidence type="ECO:0000313" key="8">
    <source>
        <dbReference type="EMBL" id="OEU99565.1"/>
    </source>
</evidence>
<dbReference type="PROSITE" id="PS50011">
    <property type="entry name" value="PROTEIN_KINASE_DOM"/>
    <property type="match status" value="1"/>
</dbReference>
<dbReference type="Pfam" id="PF00069">
    <property type="entry name" value="Pkinase"/>
    <property type="match status" value="1"/>
</dbReference>
<organism evidence="8 9">
    <name type="scientific">Streptomyces qinglanensis</name>
    <dbReference type="NCBI Taxonomy" id="943816"/>
    <lineage>
        <taxon>Bacteria</taxon>
        <taxon>Bacillati</taxon>
        <taxon>Actinomycetota</taxon>
        <taxon>Actinomycetes</taxon>
        <taxon>Kitasatosporales</taxon>
        <taxon>Streptomycetaceae</taxon>
        <taxon>Streptomyces</taxon>
    </lineage>
</organism>
<proteinExistence type="predicted"/>
<evidence type="ECO:0000259" key="7">
    <source>
        <dbReference type="PROSITE" id="PS50011"/>
    </source>
</evidence>
<keyword evidence="8" id="KW-0723">Serine/threonine-protein kinase</keyword>
<dbReference type="PROSITE" id="PS00108">
    <property type="entry name" value="PROTEIN_KINASE_ST"/>
    <property type="match status" value="1"/>
</dbReference>
<dbReference type="RefSeq" id="WP_069992380.1">
    <property type="nucleotide sequence ID" value="NZ_LJGV01000022.1"/>
</dbReference>
<dbReference type="InterPro" id="IPR011047">
    <property type="entry name" value="Quinoprotein_ADH-like_sf"/>
</dbReference>
<feature type="domain" description="Protein kinase" evidence="7">
    <location>
        <begin position="15"/>
        <end position="267"/>
    </location>
</feature>
<dbReference type="InterPro" id="IPR008271">
    <property type="entry name" value="Ser/Thr_kinase_AS"/>
</dbReference>
<gene>
    <name evidence="8" type="ORF">AN217_19050</name>
</gene>
<dbReference type="PROSITE" id="PS00107">
    <property type="entry name" value="PROTEIN_KINASE_ATP"/>
    <property type="match status" value="1"/>
</dbReference>
<feature type="compositionally biased region" description="Basic and acidic residues" evidence="6">
    <location>
        <begin position="250"/>
        <end position="260"/>
    </location>
</feature>
<keyword evidence="3 8" id="KW-0418">Kinase</keyword>
<dbReference type="InterPro" id="IPR011009">
    <property type="entry name" value="Kinase-like_dom_sf"/>
</dbReference>
<feature type="binding site" evidence="5">
    <location>
        <position position="43"/>
    </location>
    <ligand>
        <name>ATP</name>
        <dbReference type="ChEBI" id="CHEBI:30616"/>
    </ligand>
</feature>
<keyword evidence="4 5" id="KW-0067">ATP-binding</keyword>
<evidence type="ECO:0000313" key="9">
    <source>
        <dbReference type="Proteomes" id="UP000175829"/>
    </source>
</evidence>
<dbReference type="Gene3D" id="1.10.510.10">
    <property type="entry name" value="Transferase(Phosphotransferase) domain 1"/>
    <property type="match status" value="1"/>
</dbReference>
<dbReference type="SUPFAM" id="SSF50998">
    <property type="entry name" value="Quinoprotein alcohol dehydrogenase-like"/>
    <property type="match status" value="1"/>
</dbReference>
<dbReference type="CDD" id="cd14014">
    <property type="entry name" value="STKc_PknB_like"/>
    <property type="match status" value="1"/>
</dbReference>
<dbReference type="SUPFAM" id="SSF56112">
    <property type="entry name" value="Protein kinase-like (PK-like)"/>
    <property type="match status" value="1"/>
</dbReference>
<sequence length="694" mass="71166">MNPLGTGDPLRLGPYRLVGVLGSGGMGKVYLGRDTAGKPAALKVLRPELAHEAAMARRFVREAQAASAVRSGGVARVLGAQTEGGRPWIATEFLAGPTLDESVERHGPLPEAAVRALGAALGRTLHDIHAAGLVHRDLKPSNIVLTSAGPRVIDFGIARPEHGLTLTTTGQVPVTPGYGPPEQVLGQRVGPGADVFALGAVLSFAATGERAFTGEHVAAVQYEVVHGQPRLGALPPGLLPLVGACLDKEPGRRPTPDRLGRALAPPRGAERGWREGALAEDIAERERTARRLTALPADGPAGSGGYLGGKPSRRRLLTALASGGALLAAGGAGAWYWLGSVDGEGEEPHQWDAEPLSGYESGKPPDPLWGPFAVAAESGPDPLPVGDVVIVAGKGGGLHAYDVRNGRRRWKVAGSVAAGSAGLLVSVEERPSVLGVGESGEVVGLAAADGRQRWSADADAAVLLTADATAVYFVTGSGRLCAVSLTSRKALWTVRLPVGSTDERAARAAVGRGRLVVHGADGKVAGVDTASGRTVWGPRKQSEDGTALVPAIGGSTVYLGGERLTALALSDGSVKWAEPAGGDGGWGAPALQGKVLYASNETDLEARGTAEGAAKWTVTLNTTALPPEPPTLQRHTAWLPLYEDGADGIAAVDTRNGAQAWTFVQGAAGPWQTASAGNRVFLLQGGTVAAMPVF</sequence>
<evidence type="ECO:0000256" key="1">
    <source>
        <dbReference type="ARBA" id="ARBA00022679"/>
    </source>
</evidence>
<dbReference type="GO" id="GO:0004674">
    <property type="term" value="F:protein serine/threonine kinase activity"/>
    <property type="evidence" value="ECO:0007669"/>
    <property type="project" value="UniProtKB-KW"/>
</dbReference>
<evidence type="ECO:0000256" key="5">
    <source>
        <dbReference type="PROSITE-ProRule" id="PRU10141"/>
    </source>
</evidence>
<dbReference type="Proteomes" id="UP000175829">
    <property type="component" value="Unassembled WGS sequence"/>
</dbReference>
<dbReference type="Gene3D" id="2.130.10.10">
    <property type="entry name" value="YVTN repeat-like/Quinoprotein amine dehydrogenase"/>
    <property type="match status" value="2"/>
</dbReference>
<keyword evidence="2 5" id="KW-0547">Nucleotide-binding</keyword>
<dbReference type="InterPro" id="IPR015943">
    <property type="entry name" value="WD40/YVTN_repeat-like_dom_sf"/>
</dbReference>
<dbReference type="InterPro" id="IPR002372">
    <property type="entry name" value="PQQ_rpt_dom"/>
</dbReference>
<comment type="caution">
    <text evidence="8">The sequence shown here is derived from an EMBL/GenBank/DDBJ whole genome shotgun (WGS) entry which is preliminary data.</text>
</comment>
<evidence type="ECO:0000256" key="6">
    <source>
        <dbReference type="SAM" id="MobiDB-lite"/>
    </source>
</evidence>
<evidence type="ECO:0000256" key="3">
    <source>
        <dbReference type="ARBA" id="ARBA00022777"/>
    </source>
</evidence>
<evidence type="ECO:0000256" key="2">
    <source>
        <dbReference type="ARBA" id="ARBA00022741"/>
    </source>
</evidence>
<dbReference type="Gene3D" id="3.30.200.20">
    <property type="entry name" value="Phosphorylase Kinase, domain 1"/>
    <property type="match status" value="1"/>
</dbReference>
<reference evidence="8 9" key="1">
    <citation type="journal article" date="2016" name="Front. Microbiol.">
        <title>Comparative Genomics Analysis of Streptomyces Species Reveals Their Adaptation to the Marine Environment and Their Diversity at the Genomic Level.</title>
        <authorList>
            <person name="Tian X."/>
            <person name="Zhang Z."/>
            <person name="Yang T."/>
            <person name="Chen M."/>
            <person name="Li J."/>
            <person name="Chen F."/>
            <person name="Yang J."/>
            <person name="Li W."/>
            <person name="Zhang B."/>
            <person name="Zhang Z."/>
            <person name="Wu J."/>
            <person name="Zhang C."/>
            <person name="Long L."/>
            <person name="Xiao J."/>
        </authorList>
    </citation>
    <scope>NUCLEOTIDE SEQUENCE [LARGE SCALE GENOMIC DNA]</scope>
    <source>
        <strain evidence="8 9">SCSIO M10379</strain>
    </source>
</reference>
<dbReference type="EMBL" id="LJGV01000022">
    <property type="protein sequence ID" value="OEU99565.1"/>
    <property type="molecule type" value="Genomic_DNA"/>
</dbReference>
<dbReference type="AlphaFoldDB" id="A0A1E7K6P7"/>